<feature type="domain" description="Glycosyl transferase family 1" evidence="1">
    <location>
        <begin position="177"/>
        <end position="332"/>
    </location>
</feature>
<dbReference type="Gene3D" id="3.40.50.2000">
    <property type="entry name" value="Glycogen Phosphorylase B"/>
    <property type="match status" value="2"/>
</dbReference>
<name>A0ABS4BSX2_9FLAO</name>
<comment type="caution">
    <text evidence="3">The sequence shown here is derived from an EMBL/GenBank/DDBJ whole genome shotgun (WGS) entry which is preliminary data.</text>
</comment>
<feature type="domain" description="Glycosyltransferase subfamily 4-like N-terminal" evidence="2">
    <location>
        <begin position="15"/>
        <end position="164"/>
    </location>
</feature>
<keyword evidence="4" id="KW-1185">Reference proteome</keyword>
<dbReference type="InterPro" id="IPR001296">
    <property type="entry name" value="Glyco_trans_1"/>
</dbReference>
<dbReference type="PANTHER" id="PTHR12526:SF630">
    <property type="entry name" value="GLYCOSYLTRANSFERASE"/>
    <property type="match status" value="1"/>
</dbReference>
<reference evidence="3 4" key="1">
    <citation type="submission" date="2021-04" db="EMBL/GenBank/DDBJ databases">
        <title>Mariniflexile gromovii gen. nov., sp. nov., a gliding bacterium isolated from the sea urchin Strongylocentrotus intermedius.</title>
        <authorList>
            <person name="Ko S."/>
            <person name="Le V."/>
            <person name="Ahn C.-Y."/>
            <person name="Oh H.-M."/>
        </authorList>
    </citation>
    <scope>NUCLEOTIDE SEQUENCE [LARGE SCALE GENOMIC DNA]</scope>
    <source>
        <strain evidence="3 4">KCTC 12570</strain>
    </source>
</reference>
<dbReference type="EMBL" id="JAGJCB010000005">
    <property type="protein sequence ID" value="MBP0903652.1"/>
    <property type="molecule type" value="Genomic_DNA"/>
</dbReference>
<dbReference type="SUPFAM" id="SSF53756">
    <property type="entry name" value="UDP-Glycosyltransferase/glycogen phosphorylase"/>
    <property type="match status" value="1"/>
</dbReference>
<protein>
    <submittedName>
        <fullName evidence="3">Glycosyltransferase</fullName>
    </submittedName>
</protein>
<dbReference type="RefSeq" id="WP_209654081.1">
    <property type="nucleotide sequence ID" value="NZ_JAGJCB010000005.1"/>
</dbReference>
<evidence type="ECO:0000313" key="4">
    <source>
        <dbReference type="Proteomes" id="UP000670776"/>
    </source>
</evidence>
<evidence type="ECO:0000313" key="3">
    <source>
        <dbReference type="EMBL" id="MBP0903652.1"/>
    </source>
</evidence>
<dbReference type="CDD" id="cd03811">
    <property type="entry name" value="GT4_GT28_WabH-like"/>
    <property type="match status" value="1"/>
</dbReference>
<evidence type="ECO:0000259" key="1">
    <source>
        <dbReference type="Pfam" id="PF00534"/>
    </source>
</evidence>
<gene>
    <name evidence="3" type="ORF">J8H85_07410</name>
</gene>
<dbReference type="Pfam" id="PF13439">
    <property type="entry name" value="Glyco_transf_4"/>
    <property type="match status" value="1"/>
</dbReference>
<proteinExistence type="predicted"/>
<evidence type="ECO:0000259" key="2">
    <source>
        <dbReference type="Pfam" id="PF13439"/>
    </source>
</evidence>
<dbReference type="PANTHER" id="PTHR12526">
    <property type="entry name" value="GLYCOSYLTRANSFERASE"/>
    <property type="match status" value="1"/>
</dbReference>
<dbReference type="InterPro" id="IPR028098">
    <property type="entry name" value="Glyco_trans_4-like_N"/>
</dbReference>
<sequence length="356" mass="41031">MSKKICLLTDRLSSGGAEKMVGNLSISLAKKNYDVTIVSMRDDIKYDYKGNLYNFGEVKAKNSRLKSLIKFKNYFETQNFDVILDHRVRMHWFKEFMFSNFVFKNNLVVYCVHHFKLSLYFPCSSIPFLSKRTLVKNRVFVSVSKEVRDQVKKKLNFDSQIIYNYPIFKNEEVKINNLGFDYIIAVGRLEKIKQFDVLINSYSASKLSKANIKLLIFGEGSQRYHLESLIKEKNLESSIILKGFHSNVNPFIKQAKALVMTSESEGFPMVLIEALSLKTPVVSFDCKSGPNEIIQNEVNGILVKNQDALAMTNALNKLLDNEFYKSLKAHLENNNLLFTEEKILNQWVELLDAHIA</sequence>
<dbReference type="Proteomes" id="UP000670776">
    <property type="component" value="Unassembled WGS sequence"/>
</dbReference>
<accession>A0ABS4BSX2</accession>
<dbReference type="Pfam" id="PF00534">
    <property type="entry name" value="Glycos_transf_1"/>
    <property type="match status" value="1"/>
</dbReference>
<organism evidence="3 4">
    <name type="scientific">Mariniflexile gromovii</name>
    <dbReference type="NCBI Taxonomy" id="362523"/>
    <lineage>
        <taxon>Bacteria</taxon>
        <taxon>Pseudomonadati</taxon>
        <taxon>Bacteroidota</taxon>
        <taxon>Flavobacteriia</taxon>
        <taxon>Flavobacteriales</taxon>
        <taxon>Flavobacteriaceae</taxon>
        <taxon>Mariniflexile</taxon>
    </lineage>
</organism>